<evidence type="ECO:0000313" key="2">
    <source>
        <dbReference type="Proteomes" id="UP000178227"/>
    </source>
</evidence>
<proteinExistence type="predicted"/>
<sequence>MVLFGLRDTGSVNACLSVINILKDKGIPVSVYAEGLAPEYLKDKLLFFPEQKISDLLNSLGPSLVILTVAIKGGSIPIGLNKEAKQRNLPTVLVEEVWGGHASFKWDILPDGVCVVDEFAKCLILRSWPNYPESNIHVTGMPFFDKYAEVETEIARYALHDVLRLRENWPVVFFAGQAWGMPKAVKMFVEAVNNFDNPIYLILADHPSVVSSGATEEFKKIYLEYRKELSCLRMGKVVNPSGLTSGEIMAGSDIVVGIYSTMTVEACYLRKPLITIWTPEIGQLLSEARSNIMTEWPITNLGASLKAESIEEVRNCLKRILVGDTAAMLQAQQKYFQADGLNGERVAQAVLNYYKR</sequence>
<protein>
    <recommendedName>
        <fullName evidence="3">Lipid-A-disaccharide synthase</fullName>
    </recommendedName>
</protein>
<reference evidence="1 2" key="1">
    <citation type="journal article" date="2016" name="Nat. Commun.">
        <title>Thousands of microbial genomes shed light on interconnected biogeochemical processes in an aquifer system.</title>
        <authorList>
            <person name="Anantharaman K."/>
            <person name="Brown C.T."/>
            <person name="Hug L.A."/>
            <person name="Sharon I."/>
            <person name="Castelle C.J."/>
            <person name="Probst A.J."/>
            <person name="Thomas B.C."/>
            <person name="Singh A."/>
            <person name="Wilkins M.J."/>
            <person name="Karaoz U."/>
            <person name="Brodie E.L."/>
            <person name="Williams K.H."/>
            <person name="Hubbard S.S."/>
            <person name="Banfield J.F."/>
        </authorList>
    </citation>
    <scope>NUCLEOTIDE SEQUENCE [LARGE SCALE GENOMIC DNA]</scope>
</reference>
<comment type="caution">
    <text evidence="1">The sequence shown here is derived from an EMBL/GenBank/DDBJ whole genome shotgun (WGS) entry which is preliminary data.</text>
</comment>
<gene>
    <name evidence="1" type="ORF">A2918_03300</name>
</gene>
<dbReference type="EMBL" id="MGKI01000014">
    <property type="protein sequence ID" value="OGN22159.1"/>
    <property type="molecule type" value="Genomic_DNA"/>
</dbReference>
<dbReference type="Proteomes" id="UP000178227">
    <property type="component" value="Unassembled WGS sequence"/>
</dbReference>
<organism evidence="1 2">
    <name type="scientific">Candidatus Yanofskybacteria bacterium RIFCSPLOWO2_01_FULL_42_49</name>
    <dbReference type="NCBI Taxonomy" id="1802694"/>
    <lineage>
        <taxon>Bacteria</taxon>
        <taxon>Candidatus Yanofskyibacteriota</taxon>
    </lineage>
</organism>
<dbReference type="AlphaFoldDB" id="A0A1F8GCH4"/>
<accession>A0A1F8GCH4</accession>
<dbReference type="SUPFAM" id="SSF53756">
    <property type="entry name" value="UDP-Glycosyltransferase/glycogen phosphorylase"/>
    <property type="match status" value="1"/>
</dbReference>
<evidence type="ECO:0008006" key="3">
    <source>
        <dbReference type="Google" id="ProtNLM"/>
    </source>
</evidence>
<name>A0A1F8GCH4_9BACT</name>
<evidence type="ECO:0000313" key="1">
    <source>
        <dbReference type="EMBL" id="OGN22159.1"/>
    </source>
</evidence>